<dbReference type="CDD" id="cd00860">
    <property type="entry name" value="ThrRS_anticodon"/>
    <property type="match status" value="1"/>
</dbReference>
<dbReference type="PANTHER" id="PTHR11451">
    <property type="entry name" value="THREONINE-TRNA LIGASE"/>
    <property type="match status" value="1"/>
</dbReference>
<keyword evidence="1" id="KW-0963">Cytoplasm</keyword>
<dbReference type="Pfam" id="PF03129">
    <property type="entry name" value="HGTP_anticodon"/>
    <property type="match status" value="1"/>
</dbReference>
<evidence type="ECO:0000256" key="4">
    <source>
        <dbReference type="ARBA" id="ARBA00023146"/>
    </source>
</evidence>
<accession>T2J8E2</accession>
<sequence length="95" mass="10479">MLPVSEAQIEYGETVVATLKQAGYRVEIDCTGERLGKQIRNAELEKIPVVAIVGKKEVETQTLSIRTRQQGDIGTMTLTELKESFKSAITNKANI</sequence>
<evidence type="ECO:0000313" key="6">
    <source>
        <dbReference type="EMBL" id="CCQ62173.1"/>
    </source>
</evidence>
<dbReference type="GO" id="GO:0005524">
    <property type="term" value="F:ATP binding"/>
    <property type="evidence" value="ECO:0007669"/>
    <property type="project" value="UniProtKB-KW"/>
</dbReference>
<dbReference type="EMBL" id="CAQM01000461">
    <property type="protein sequence ID" value="CCQ62173.1"/>
    <property type="molecule type" value="Genomic_DNA"/>
</dbReference>
<gene>
    <name evidence="6" type="ORF">CWATWH0401_4936</name>
</gene>
<comment type="caution">
    <text evidence="6">The sequence shown here is derived from an EMBL/GenBank/DDBJ whole genome shotgun (WGS) entry which is preliminary data.</text>
</comment>
<dbReference type="InterPro" id="IPR047246">
    <property type="entry name" value="ThrRS_anticodon"/>
</dbReference>
<dbReference type="GO" id="GO:0004829">
    <property type="term" value="F:threonine-tRNA ligase activity"/>
    <property type="evidence" value="ECO:0007669"/>
    <property type="project" value="UniProtKB-EC"/>
</dbReference>
<dbReference type="Proteomes" id="UP000018198">
    <property type="component" value="Unassembled WGS sequence"/>
</dbReference>
<dbReference type="GO" id="GO:0006435">
    <property type="term" value="P:threonyl-tRNA aminoacylation"/>
    <property type="evidence" value="ECO:0007669"/>
    <property type="project" value="TreeGrafter"/>
</dbReference>
<proteinExistence type="predicted"/>
<evidence type="ECO:0000259" key="5">
    <source>
        <dbReference type="Pfam" id="PF03129"/>
    </source>
</evidence>
<dbReference type="PANTHER" id="PTHR11451:SF44">
    <property type="entry name" value="THREONINE--TRNA LIGASE, CHLOROPLASTIC_MITOCHONDRIAL 2"/>
    <property type="match status" value="1"/>
</dbReference>
<keyword evidence="3" id="KW-0648">Protein biosynthesis</keyword>
<keyword evidence="6" id="KW-0436">Ligase</keyword>
<reference evidence="6 7" key="2">
    <citation type="submission" date="2013-09" db="EMBL/GenBank/DDBJ databases">
        <title>Whole genome comparison of six Crocosphaera watsonii strains with differing phenotypes.</title>
        <authorList>
            <person name="Bench S.R."/>
            <person name="Heller P."/>
            <person name="Frank I."/>
            <person name="Arciniega M."/>
            <person name="Shilova I.N."/>
            <person name="Zehr J.P."/>
        </authorList>
    </citation>
    <scope>NUCLEOTIDE SEQUENCE [LARGE SCALE GENOMIC DNA]</scope>
    <source>
        <strain evidence="6 7">WH 0401</strain>
    </source>
</reference>
<dbReference type="InterPro" id="IPR004154">
    <property type="entry name" value="Anticodon-bd"/>
</dbReference>
<feature type="domain" description="Anticodon-binding" evidence="5">
    <location>
        <begin position="2"/>
        <end position="86"/>
    </location>
</feature>
<dbReference type="SUPFAM" id="SSF52954">
    <property type="entry name" value="Class II aaRS ABD-related"/>
    <property type="match status" value="1"/>
</dbReference>
<reference evidence="6 7" key="1">
    <citation type="submission" date="2013-01" db="EMBL/GenBank/DDBJ databases">
        <authorList>
            <person name="Bench S."/>
        </authorList>
    </citation>
    <scope>NUCLEOTIDE SEQUENCE [LARGE SCALE GENOMIC DNA]</scope>
    <source>
        <strain evidence="6 7">WH 0401</strain>
    </source>
</reference>
<keyword evidence="4 6" id="KW-0030">Aminoacyl-tRNA synthetase</keyword>
<evidence type="ECO:0000256" key="3">
    <source>
        <dbReference type="ARBA" id="ARBA00022917"/>
    </source>
</evidence>
<evidence type="ECO:0000256" key="1">
    <source>
        <dbReference type="ARBA" id="ARBA00022490"/>
    </source>
</evidence>
<evidence type="ECO:0000313" key="7">
    <source>
        <dbReference type="Proteomes" id="UP000018198"/>
    </source>
</evidence>
<name>T2J8E2_CROWT</name>
<dbReference type="AlphaFoldDB" id="T2J8E2"/>
<dbReference type="InterPro" id="IPR036621">
    <property type="entry name" value="Anticodon-bd_dom_sf"/>
</dbReference>
<evidence type="ECO:0000256" key="2">
    <source>
        <dbReference type="ARBA" id="ARBA00022840"/>
    </source>
</evidence>
<dbReference type="EC" id="6.1.1.3" evidence="6"/>
<keyword evidence="2" id="KW-0067">ATP-binding</keyword>
<protein>
    <submittedName>
        <fullName evidence="6">Threonyl-tRNA synthetase</fullName>
        <ecNumber evidence="6">6.1.1.3</ecNumber>
    </submittedName>
</protein>
<organism evidence="6 7">
    <name type="scientific">Crocosphaera watsonii WH 0401</name>
    <dbReference type="NCBI Taxonomy" id="555881"/>
    <lineage>
        <taxon>Bacteria</taxon>
        <taxon>Bacillati</taxon>
        <taxon>Cyanobacteriota</taxon>
        <taxon>Cyanophyceae</taxon>
        <taxon>Oscillatoriophycideae</taxon>
        <taxon>Chroococcales</taxon>
        <taxon>Aphanothecaceae</taxon>
        <taxon>Crocosphaera</taxon>
    </lineage>
</organism>
<keyword evidence="2" id="KW-0547">Nucleotide-binding</keyword>
<dbReference type="Gene3D" id="3.40.50.800">
    <property type="entry name" value="Anticodon-binding domain"/>
    <property type="match status" value="1"/>
</dbReference>